<dbReference type="InterPro" id="IPR050418">
    <property type="entry name" value="D-iso_2-hydroxyacid_DH_PdxB"/>
</dbReference>
<dbReference type="GO" id="GO:0051287">
    <property type="term" value="F:NAD binding"/>
    <property type="evidence" value="ECO:0007669"/>
    <property type="project" value="InterPro"/>
</dbReference>
<dbReference type="CDD" id="cd12162">
    <property type="entry name" value="2-Hacid_dh_4"/>
    <property type="match status" value="1"/>
</dbReference>
<comment type="similarity">
    <text evidence="1 4">Belongs to the D-isomer specific 2-hydroxyacid dehydrogenase family.</text>
</comment>
<dbReference type="PROSITE" id="PS00671">
    <property type="entry name" value="D_2_HYDROXYACID_DH_3"/>
    <property type="match status" value="1"/>
</dbReference>
<dbReference type="InterPro" id="IPR029753">
    <property type="entry name" value="D-isomer_DH_CS"/>
</dbReference>
<dbReference type="Pfam" id="PF00389">
    <property type="entry name" value="2-Hacid_dh"/>
    <property type="match status" value="1"/>
</dbReference>
<name>A0A174ANE9_9FIRM</name>
<proteinExistence type="inferred from homology"/>
<dbReference type="RefSeq" id="WP_022461361.1">
    <property type="nucleotide sequence ID" value="NZ_CABJFB010000018.1"/>
</dbReference>
<dbReference type="InterPro" id="IPR006139">
    <property type="entry name" value="D-isomer_2_OHA_DH_cat_dom"/>
</dbReference>
<evidence type="ECO:0000313" key="8">
    <source>
        <dbReference type="EMBL" id="MBN2952924.1"/>
    </source>
</evidence>
<dbReference type="PANTHER" id="PTHR43761">
    <property type="entry name" value="D-ISOMER SPECIFIC 2-HYDROXYACID DEHYDROGENASE FAMILY PROTEIN (AFU_ORTHOLOGUE AFUA_1G13630)"/>
    <property type="match status" value="1"/>
</dbReference>
<dbReference type="EMBL" id="JAFHBD010000015">
    <property type="protein sequence ID" value="MBN2952924.1"/>
    <property type="molecule type" value="Genomic_DNA"/>
</dbReference>
<organism evidence="7 9">
    <name type="scientific">Fusicatenibacter saccharivorans</name>
    <dbReference type="NCBI Taxonomy" id="1150298"/>
    <lineage>
        <taxon>Bacteria</taxon>
        <taxon>Bacillati</taxon>
        <taxon>Bacillota</taxon>
        <taxon>Clostridia</taxon>
        <taxon>Lachnospirales</taxon>
        <taxon>Lachnospiraceae</taxon>
        <taxon>Fusicatenibacter</taxon>
    </lineage>
</organism>
<reference evidence="7 9" key="1">
    <citation type="submission" date="2015-09" db="EMBL/GenBank/DDBJ databases">
        <authorList>
            <consortium name="Pathogen Informatics"/>
        </authorList>
    </citation>
    <scope>NUCLEOTIDE SEQUENCE [LARGE SCALE GENOMIC DNA]</scope>
    <source>
        <strain evidence="7 9">2789STDY5608849</strain>
    </source>
</reference>
<dbReference type="EC" id="1.-.-.-" evidence="7"/>
<dbReference type="AlphaFoldDB" id="A0A174ANE9"/>
<dbReference type="InterPro" id="IPR036291">
    <property type="entry name" value="NAD(P)-bd_dom_sf"/>
</dbReference>
<evidence type="ECO:0000259" key="6">
    <source>
        <dbReference type="Pfam" id="PF02826"/>
    </source>
</evidence>
<evidence type="ECO:0000256" key="4">
    <source>
        <dbReference type="RuleBase" id="RU003719"/>
    </source>
</evidence>
<dbReference type="GO" id="GO:0016616">
    <property type="term" value="F:oxidoreductase activity, acting on the CH-OH group of donors, NAD or NADP as acceptor"/>
    <property type="evidence" value="ECO:0007669"/>
    <property type="project" value="InterPro"/>
</dbReference>
<gene>
    <name evidence="7" type="ORF">ERS852406_00869</name>
    <name evidence="8" type="ORF">JTJ23_04855</name>
</gene>
<dbReference type="PROSITE" id="PS00670">
    <property type="entry name" value="D_2_HYDROXYACID_DH_2"/>
    <property type="match status" value="1"/>
</dbReference>
<dbReference type="Proteomes" id="UP000095706">
    <property type="component" value="Unassembled WGS sequence"/>
</dbReference>
<evidence type="ECO:0000256" key="2">
    <source>
        <dbReference type="ARBA" id="ARBA00023002"/>
    </source>
</evidence>
<keyword evidence="2 4" id="KW-0560">Oxidoreductase</keyword>
<reference evidence="8" key="2">
    <citation type="submission" date="2021-02" db="EMBL/GenBank/DDBJ databases">
        <title>Metagenome-assembled genomes from human diarrheal sample B26.</title>
        <authorList>
            <person name="Ateba T.P."/>
            <person name="Alayande K.A."/>
            <person name="Mwanza M."/>
        </authorList>
    </citation>
    <scope>NUCLEOTIDE SEQUENCE</scope>
    <source>
        <strain evidence="8">06WH</strain>
    </source>
</reference>
<evidence type="ECO:0000259" key="5">
    <source>
        <dbReference type="Pfam" id="PF00389"/>
    </source>
</evidence>
<dbReference type="STRING" id="1150298.ERS852406_00869"/>
<dbReference type="NCBIfam" id="NF006263">
    <property type="entry name" value="PRK08410.1"/>
    <property type="match status" value="1"/>
</dbReference>
<feature type="domain" description="D-isomer specific 2-hydroxyacid dehydrogenase NAD-binding" evidence="6">
    <location>
        <begin position="107"/>
        <end position="287"/>
    </location>
</feature>
<evidence type="ECO:0000256" key="1">
    <source>
        <dbReference type="ARBA" id="ARBA00005854"/>
    </source>
</evidence>
<evidence type="ECO:0000256" key="3">
    <source>
        <dbReference type="ARBA" id="ARBA00023027"/>
    </source>
</evidence>
<dbReference type="InterPro" id="IPR006140">
    <property type="entry name" value="D-isomer_DH_NAD-bd"/>
</dbReference>
<dbReference type="SUPFAM" id="SSF51735">
    <property type="entry name" value="NAD(P)-binding Rossmann-fold domains"/>
    <property type="match status" value="1"/>
</dbReference>
<dbReference type="Proteomes" id="UP000737612">
    <property type="component" value="Unassembled WGS sequence"/>
</dbReference>
<keyword evidence="3" id="KW-0520">NAD</keyword>
<accession>A0A174ANE9</accession>
<evidence type="ECO:0000313" key="7">
    <source>
        <dbReference type="EMBL" id="CUN89967.1"/>
    </source>
</evidence>
<sequence length="318" mass="35369">MRLVILEAESLGKDMDLSGFSRFGEVTVYEKTTEEECPERVREADIVICNKVRMCSRTLSGAENLKLICVTATGINNIDLDYVKRHNIAVTNVAGYSTVSVAQHTFAMYFYLAEKLRYYDDYVKNGSYAASSLFTCMDRPFTELEGKTWGIIGLGAIGRKVASIAQAFGCRVIYYSTSGAHDDPDYERVDLYRLLKDSDVVSIHAPLNEATENLMNIETFANMKRNAILINVGRGSIVNERDLCCALREGLIAGAALDVLSSEPIRSDSPLLKMADDDRLYITPHIAWASKEARTRLIGLVQKNIASYLEGGMENRVV</sequence>
<dbReference type="Pfam" id="PF02826">
    <property type="entry name" value="2-Hacid_dh_C"/>
    <property type="match status" value="1"/>
</dbReference>
<dbReference type="EMBL" id="CYYV01000004">
    <property type="protein sequence ID" value="CUN89967.1"/>
    <property type="molecule type" value="Genomic_DNA"/>
</dbReference>
<evidence type="ECO:0000313" key="9">
    <source>
        <dbReference type="Proteomes" id="UP000095706"/>
    </source>
</evidence>
<dbReference type="SUPFAM" id="SSF52283">
    <property type="entry name" value="Formate/glycerate dehydrogenase catalytic domain-like"/>
    <property type="match status" value="1"/>
</dbReference>
<dbReference type="OrthoDB" id="9805416at2"/>
<protein>
    <submittedName>
        <fullName evidence="8">D-2-hydroxyacid dehydrogenase</fullName>
    </submittedName>
    <submittedName>
        <fullName evidence="7">Putative 2-hydroxyacid dehydrogenase HI_1556</fullName>
        <ecNumber evidence="7">1.-.-.-</ecNumber>
    </submittedName>
</protein>
<feature type="domain" description="D-isomer specific 2-hydroxyacid dehydrogenase catalytic" evidence="5">
    <location>
        <begin position="14"/>
        <end position="317"/>
    </location>
</feature>
<dbReference type="Gene3D" id="3.40.50.720">
    <property type="entry name" value="NAD(P)-binding Rossmann-like Domain"/>
    <property type="match status" value="2"/>
</dbReference>
<dbReference type="PANTHER" id="PTHR43761:SF1">
    <property type="entry name" value="D-ISOMER SPECIFIC 2-HYDROXYACID DEHYDROGENASE CATALYTIC DOMAIN-CONTAINING PROTEIN-RELATED"/>
    <property type="match status" value="1"/>
</dbReference>